<dbReference type="AlphaFoldDB" id="A0A0E9TU73"/>
<proteinExistence type="predicted"/>
<evidence type="ECO:0000313" key="1">
    <source>
        <dbReference type="EMBL" id="JAH57017.1"/>
    </source>
</evidence>
<organism evidence="1">
    <name type="scientific">Anguilla anguilla</name>
    <name type="common">European freshwater eel</name>
    <name type="synonym">Muraena anguilla</name>
    <dbReference type="NCBI Taxonomy" id="7936"/>
    <lineage>
        <taxon>Eukaryota</taxon>
        <taxon>Metazoa</taxon>
        <taxon>Chordata</taxon>
        <taxon>Craniata</taxon>
        <taxon>Vertebrata</taxon>
        <taxon>Euteleostomi</taxon>
        <taxon>Actinopterygii</taxon>
        <taxon>Neopterygii</taxon>
        <taxon>Teleostei</taxon>
        <taxon>Anguilliformes</taxon>
        <taxon>Anguillidae</taxon>
        <taxon>Anguilla</taxon>
    </lineage>
</organism>
<accession>A0A0E9TU73</accession>
<name>A0A0E9TU73_ANGAN</name>
<reference evidence="1" key="1">
    <citation type="submission" date="2014-11" db="EMBL/GenBank/DDBJ databases">
        <authorList>
            <person name="Amaro Gonzalez C."/>
        </authorList>
    </citation>
    <scope>NUCLEOTIDE SEQUENCE</scope>
</reference>
<dbReference type="EMBL" id="GBXM01051560">
    <property type="protein sequence ID" value="JAH57017.1"/>
    <property type="molecule type" value="Transcribed_RNA"/>
</dbReference>
<protein>
    <submittedName>
        <fullName evidence="1">Uncharacterized protein</fullName>
    </submittedName>
</protein>
<reference evidence="1" key="2">
    <citation type="journal article" date="2015" name="Fish Shellfish Immunol.">
        <title>Early steps in the European eel (Anguilla anguilla)-Vibrio vulnificus interaction in the gills: Role of the RtxA13 toxin.</title>
        <authorList>
            <person name="Callol A."/>
            <person name="Pajuelo D."/>
            <person name="Ebbesson L."/>
            <person name="Teles M."/>
            <person name="MacKenzie S."/>
            <person name="Amaro C."/>
        </authorList>
    </citation>
    <scope>NUCLEOTIDE SEQUENCE</scope>
</reference>
<sequence length="30" mass="3353">MVWKNNTDMISAALQHELGCLKEGGEVQIH</sequence>